<dbReference type="RefSeq" id="XP_040670020.1">
    <property type="nucleotide sequence ID" value="XM_040807263.1"/>
</dbReference>
<dbReference type="Pfam" id="PF00172">
    <property type="entry name" value="Zn_clus"/>
    <property type="match status" value="1"/>
</dbReference>
<dbReference type="InterPro" id="IPR036610">
    <property type="entry name" value="PEBP-like_sf"/>
</dbReference>
<dbReference type="InterPro" id="IPR050797">
    <property type="entry name" value="Carb_Metab_Trans_Reg"/>
</dbReference>
<evidence type="ECO:0000313" key="8">
    <source>
        <dbReference type="EMBL" id="OJJ04258.1"/>
    </source>
</evidence>
<keyword evidence="2" id="KW-0805">Transcription regulation</keyword>
<dbReference type="EMBL" id="KV878131">
    <property type="protein sequence ID" value="OJJ04258.1"/>
    <property type="molecule type" value="Genomic_DNA"/>
</dbReference>
<evidence type="ECO:0000259" key="7">
    <source>
        <dbReference type="PROSITE" id="PS50048"/>
    </source>
</evidence>
<evidence type="ECO:0000256" key="3">
    <source>
        <dbReference type="ARBA" id="ARBA00023125"/>
    </source>
</evidence>
<dbReference type="GO" id="GO:0001080">
    <property type="term" value="P:nitrogen catabolite activation of transcription from RNA polymerase II promoter"/>
    <property type="evidence" value="ECO:0007669"/>
    <property type="project" value="TreeGrafter"/>
</dbReference>
<dbReference type="Pfam" id="PF01161">
    <property type="entry name" value="PBP"/>
    <property type="match status" value="1"/>
</dbReference>
<dbReference type="GO" id="GO:0003677">
    <property type="term" value="F:DNA binding"/>
    <property type="evidence" value="ECO:0007669"/>
    <property type="project" value="UniProtKB-KW"/>
</dbReference>
<dbReference type="InterPro" id="IPR007219">
    <property type="entry name" value="XnlR_reg_dom"/>
</dbReference>
<feature type="domain" description="Zn(2)-C6 fungal-type" evidence="7">
    <location>
        <begin position="21"/>
        <end position="53"/>
    </location>
</feature>
<dbReference type="STRING" id="1036611.A0A1L9PRU9"/>
<dbReference type="AlphaFoldDB" id="A0A1L9PRU9"/>
<dbReference type="OrthoDB" id="3034343at2759"/>
<dbReference type="Proteomes" id="UP000184073">
    <property type="component" value="Unassembled WGS sequence"/>
</dbReference>
<dbReference type="GeneID" id="63722774"/>
<evidence type="ECO:0000256" key="2">
    <source>
        <dbReference type="ARBA" id="ARBA00023015"/>
    </source>
</evidence>
<organism evidence="8 9">
    <name type="scientific">Aspergillus versicolor CBS 583.65</name>
    <dbReference type="NCBI Taxonomy" id="1036611"/>
    <lineage>
        <taxon>Eukaryota</taxon>
        <taxon>Fungi</taxon>
        <taxon>Dikarya</taxon>
        <taxon>Ascomycota</taxon>
        <taxon>Pezizomycotina</taxon>
        <taxon>Eurotiomycetes</taxon>
        <taxon>Eurotiomycetidae</taxon>
        <taxon>Eurotiales</taxon>
        <taxon>Aspergillaceae</taxon>
        <taxon>Aspergillus</taxon>
        <taxon>Aspergillus subgen. Nidulantes</taxon>
    </lineage>
</organism>
<keyword evidence="4" id="KW-0804">Transcription</keyword>
<dbReference type="PANTHER" id="PTHR31668">
    <property type="entry name" value="GLUCOSE TRANSPORT TRANSCRIPTION REGULATOR RGT1-RELATED-RELATED"/>
    <property type="match status" value="1"/>
</dbReference>
<keyword evidence="5" id="KW-0539">Nucleus</keyword>
<dbReference type="PANTHER" id="PTHR31668:SF10">
    <property type="entry name" value="ZN(II)2CYS6 TRANSCRIPTION FACTOR (EUROFUNG)"/>
    <property type="match status" value="1"/>
</dbReference>
<dbReference type="Gene3D" id="3.90.280.10">
    <property type="entry name" value="PEBP-like"/>
    <property type="match status" value="1"/>
</dbReference>
<sequence>MEDQANYQDEGRPYRSHLHPACFSCRKRKSRCKTKSPAEVCVMCQAYGTECIFPRPDDPRPQRSSWPRKQTSNSRSSRFTRGKNDALNRPRSNPQIQLQGARVAQRPIGPQIPATSPAEPPSGTAKSPYVSDGSTEGFPHLMGIAAEADGDSSHIVSPAVADDNDILESYLSATPSAQTRYVVRTNSKSDRHLGPVRFNVVPRRPLGIVANQSFAASKCELIEKYMEPDIDEYLNLCVYLFFRKANPCFPLFDEASFRSSYSSHKGKVSPTLLCNLYANSLVYWKSSAKLSSGRIPDIRYIWNQANEALHSELFLSPGISSIMAILLNVCGRPSTSMFGNGGMVGMAVALSNALGLNRDPSGWNISCLEKSLRIRIWWLVLIHDRWCSLAYGTPLQVHRAQYDVPLPTVEDICPNPATSPDRAAASVFVALSSLTDVLGRYLEHVYSVSRDFPQSTETSETDLEHILREWEESLCHDARHLVLRGVHLDIPGAANFRLAYLAVKLLLRRIQLNMNKRSLQVEDDMVSPFYMQAQRAAEDIAYLVQELDESQFHGFWIPVHAFSLTSATMFLLRSGLRMRNESRNTPLKTARDMVNVLQAHRQNYDWDLADNCLANCGELIDRISMAESNNCTVAPEFPGIPESLDIEPAVLEELFGIPGFSEGLDICSPAFRNHPFPTIAVECPELGPSGTYIDKDHTSEGAGLIPSLAWPSPTDDTNRHDSVYLPPTPYFGAGPHRYFFELIALNDSIETDNMSILAKPEEIQKEILGKVAGWGEWVGVYKYL</sequence>
<dbReference type="GO" id="GO:0008270">
    <property type="term" value="F:zinc ion binding"/>
    <property type="evidence" value="ECO:0007669"/>
    <property type="project" value="InterPro"/>
</dbReference>
<evidence type="ECO:0000313" key="9">
    <source>
        <dbReference type="Proteomes" id="UP000184073"/>
    </source>
</evidence>
<dbReference type="Gene3D" id="4.10.240.10">
    <property type="entry name" value="Zn(2)-C6 fungal-type DNA-binding domain"/>
    <property type="match status" value="1"/>
</dbReference>
<evidence type="ECO:0000256" key="1">
    <source>
        <dbReference type="ARBA" id="ARBA00022723"/>
    </source>
</evidence>
<dbReference type="PROSITE" id="PS00463">
    <property type="entry name" value="ZN2_CY6_FUNGAL_1"/>
    <property type="match status" value="1"/>
</dbReference>
<dbReference type="GO" id="GO:0006351">
    <property type="term" value="P:DNA-templated transcription"/>
    <property type="evidence" value="ECO:0007669"/>
    <property type="project" value="InterPro"/>
</dbReference>
<evidence type="ECO:0000256" key="5">
    <source>
        <dbReference type="ARBA" id="ARBA00023242"/>
    </source>
</evidence>
<protein>
    <recommendedName>
        <fullName evidence="7">Zn(2)-C6 fungal-type domain-containing protein</fullName>
    </recommendedName>
</protein>
<dbReference type="InterPro" id="IPR049556">
    <property type="entry name" value="PhiB"/>
</dbReference>
<reference evidence="9" key="1">
    <citation type="journal article" date="2017" name="Genome Biol.">
        <title>Comparative genomics reveals high biological diversity and specific adaptations in the industrially and medically important fungal genus Aspergillus.</title>
        <authorList>
            <person name="de Vries R.P."/>
            <person name="Riley R."/>
            <person name="Wiebenga A."/>
            <person name="Aguilar-Osorio G."/>
            <person name="Amillis S."/>
            <person name="Uchima C.A."/>
            <person name="Anderluh G."/>
            <person name="Asadollahi M."/>
            <person name="Askin M."/>
            <person name="Barry K."/>
            <person name="Battaglia E."/>
            <person name="Bayram O."/>
            <person name="Benocci T."/>
            <person name="Braus-Stromeyer S.A."/>
            <person name="Caldana C."/>
            <person name="Canovas D."/>
            <person name="Cerqueira G.C."/>
            <person name="Chen F."/>
            <person name="Chen W."/>
            <person name="Choi C."/>
            <person name="Clum A."/>
            <person name="Dos Santos R.A."/>
            <person name="Damasio A.R."/>
            <person name="Diallinas G."/>
            <person name="Emri T."/>
            <person name="Fekete E."/>
            <person name="Flipphi M."/>
            <person name="Freyberg S."/>
            <person name="Gallo A."/>
            <person name="Gournas C."/>
            <person name="Habgood R."/>
            <person name="Hainaut M."/>
            <person name="Harispe M.L."/>
            <person name="Henrissat B."/>
            <person name="Hilden K.S."/>
            <person name="Hope R."/>
            <person name="Hossain A."/>
            <person name="Karabika E."/>
            <person name="Karaffa L."/>
            <person name="Karanyi Z."/>
            <person name="Krasevec N."/>
            <person name="Kuo A."/>
            <person name="Kusch H."/>
            <person name="LaButti K."/>
            <person name="Lagendijk E.L."/>
            <person name="Lapidus A."/>
            <person name="Levasseur A."/>
            <person name="Lindquist E."/>
            <person name="Lipzen A."/>
            <person name="Logrieco A.F."/>
            <person name="MacCabe A."/>
            <person name="Maekelae M.R."/>
            <person name="Malavazi I."/>
            <person name="Melin P."/>
            <person name="Meyer V."/>
            <person name="Mielnichuk N."/>
            <person name="Miskei M."/>
            <person name="Molnar A.P."/>
            <person name="Mule G."/>
            <person name="Ngan C.Y."/>
            <person name="Orejas M."/>
            <person name="Orosz E."/>
            <person name="Ouedraogo J.P."/>
            <person name="Overkamp K.M."/>
            <person name="Park H.-S."/>
            <person name="Perrone G."/>
            <person name="Piumi F."/>
            <person name="Punt P.J."/>
            <person name="Ram A.F."/>
            <person name="Ramon A."/>
            <person name="Rauscher S."/>
            <person name="Record E."/>
            <person name="Riano-Pachon D.M."/>
            <person name="Robert V."/>
            <person name="Roehrig J."/>
            <person name="Ruller R."/>
            <person name="Salamov A."/>
            <person name="Salih N.S."/>
            <person name="Samson R.A."/>
            <person name="Sandor E."/>
            <person name="Sanguinetti M."/>
            <person name="Schuetze T."/>
            <person name="Sepcic K."/>
            <person name="Shelest E."/>
            <person name="Sherlock G."/>
            <person name="Sophianopoulou V."/>
            <person name="Squina F.M."/>
            <person name="Sun H."/>
            <person name="Susca A."/>
            <person name="Todd R.B."/>
            <person name="Tsang A."/>
            <person name="Unkles S.E."/>
            <person name="van de Wiele N."/>
            <person name="van Rossen-Uffink D."/>
            <person name="Oliveira J.V."/>
            <person name="Vesth T.C."/>
            <person name="Visser J."/>
            <person name="Yu J.-H."/>
            <person name="Zhou M."/>
            <person name="Andersen M.R."/>
            <person name="Archer D.B."/>
            <person name="Baker S.E."/>
            <person name="Benoit I."/>
            <person name="Brakhage A.A."/>
            <person name="Braus G.H."/>
            <person name="Fischer R."/>
            <person name="Frisvad J.C."/>
            <person name="Goldman G.H."/>
            <person name="Houbraken J."/>
            <person name="Oakley B."/>
            <person name="Pocsi I."/>
            <person name="Scazzocchio C."/>
            <person name="Seiboth B."/>
            <person name="vanKuyk P.A."/>
            <person name="Wortman J."/>
            <person name="Dyer P.S."/>
            <person name="Grigoriev I.V."/>
        </authorList>
    </citation>
    <scope>NUCLEOTIDE SEQUENCE [LARGE SCALE GENOMIC DNA]</scope>
    <source>
        <strain evidence="9">CBS 583.65</strain>
    </source>
</reference>
<dbReference type="SUPFAM" id="SSF49777">
    <property type="entry name" value="PEBP-like"/>
    <property type="match status" value="1"/>
</dbReference>
<keyword evidence="9" id="KW-1185">Reference proteome</keyword>
<dbReference type="SMART" id="SM00906">
    <property type="entry name" value="Fungal_trans"/>
    <property type="match status" value="1"/>
</dbReference>
<gene>
    <name evidence="8" type="ORF">ASPVEDRAFT_136126</name>
</gene>
<dbReference type="InterPro" id="IPR008914">
    <property type="entry name" value="PEBP"/>
</dbReference>
<dbReference type="CDD" id="cd00457">
    <property type="entry name" value="PEBP"/>
    <property type="match status" value="1"/>
</dbReference>
<feature type="region of interest" description="Disordered" evidence="6">
    <location>
        <begin position="52"/>
        <end position="138"/>
    </location>
</feature>
<dbReference type="GO" id="GO:0005634">
    <property type="term" value="C:nucleus"/>
    <property type="evidence" value="ECO:0007669"/>
    <property type="project" value="TreeGrafter"/>
</dbReference>
<keyword evidence="1" id="KW-0479">Metal-binding</keyword>
<evidence type="ECO:0000256" key="4">
    <source>
        <dbReference type="ARBA" id="ARBA00023163"/>
    </source>
</evidence>
<dbReference type="InterPro" id="IPR001138">
    <property type="entry name" value="Zn2Cys6_DnaBD"/>
</dbReference>
<proteinExistence type="predicted"/>
<dbReference type="CDD" id="cd12148">
    <property type="entry name" value="fungal_TF_MHR"/>
    <property type="match status" value="1"/>
</dbReference>
<accession>A0A1L9PRU9</accession>
<dbReference type="Pfam" id="PF04082">
    <property type="entry name" value="Fungal_trans"/>
    <property type="match status" value="1"/>
</dbReference>
<dbReference type="SUPFAM" id="SSF57701">
    <property type="entry name" value="Zn2/Cys6 DNA-binding domain"/>
    <property type="match status" value="1"/>
</dbReference>
<dbReference type="PROSITE" id="PS50048">
    <property type="entry name" value="ZN2_CY6_FUNGAL_2"/>
    <property type="match status" value="1"/>
</dbReference>
<dbReference type="GO" id="GO:0000981">
    <property type="term" value="F:DNA-binding transcription factor activity, RNA polymerase II-specific"/>
    <property type="evidence" value="ECO:0007669"/>
    <property type="project" value="InterPro"/>
</dbReference>
<name>A0A1L9PRU9_ASPVE</name>
<dbReference type="CDD" id="cd00067">
    <property type="entry name" value="GAL4"/>
    <property type="match status" value="1"/>
</dbReference>
<dbReference type="VEuPathDB" id="FungiDB:ASPVEDRAFT_136126"/>
<dbReference type="InterPro" id="IPR036864">
    <property type="entry name" value="Zn2-C6_fun-type_DNA-bd_sf"/>
</dbReference>
<feature type="compositionally biased region" description="Polar residues" evidence="6">
    <location>
        <begin position="69"/>
        <end position="79"/>
    </location>
</feature>
<keyword evidence="3" id="KW-0238">DNA-binding</keyword>
<evidence type="ECO:0000256" key="6">
    <source>
        <dbReference type="SAM" id="MobiDB-lite"/>
    </source>
</evidence>
<dbReference type="SMART" id="SM00066">
    <property type="entry name" value="GAL4"/>
    <property type="match status" value="1"/>
</dbReference>